<accession>A0A7X0KJI3</accession>
<dbReference type="InterPro" id="IPR000326">
    <property type="entry name" value="PAP2/HPO"/>
</dbReference>
<evidence type="ECO:0000313" key="3">
    <source>
        <dbReference type="EMBL" id="MBB6353190.1"/>
    </source>
</evidence>
<dbReference type="PANTHER" id="PTHR14969:SF13">
    <property type="entry name" value="AT30094P"/>
    <property type="match status" value="1"/>
</dbReference>
<proteinExistence type="predicted"/>
<feature type="transmembrane region" description="Helical" evidence="1">
    <location>
        <begin position="254"/>
        <end position="273"/>
    </location>
</feature>
<feature type="transmembrane region" description="Helical" evidence="1">
    <location>
        <begin position="75"/>
        <end position="92"/>
    </location>
</feature>
<dbReference type="InterPro" id="IPR036938">
    <property type="entry name" value="PAP2/HPO_sf"/>
</dbReference>
<comment type="caution">
    <text evidence="3">The sequence shown here is derived from an EMBL/GenBank/DDBJ whole genome shotgun (WGS) entry which is preliminary data.</text>
</comment>
<feature type="domain" description="Phosphatidic acid phosphatase type 2/haloperoxidase" evidence="2">
    <location>
        <begin position="154"/>
        <end position="269"/>
    </location>
</feature>
<sequence>MILPLSRVMNPHPFSEDASHSAPTGPAQPPRPAVRLGQIWPAGHFGRLAETVSVSWRRIWRNPIGVHERVWTRELTWLAAGGAVIVLLLFTVDARVMDFMLSNRGRLTGWLAEASQAGKSEWYLVPALLVYLVTATADWRNSGYRVRARLVSWFGQAAFLFGAVAITGIAVNVVKIVIGRARPSMFGEFGAYHFDPFVVSKYFSSFPSGHSTTLGALAAVLMIWSPRQWLPIGVVCLVLSAFRVPAIAHYPSDVLAGFLFAFVLTVVMARFLAARRVGFRPRPGKMLPAAMGMRQGRLPVAGA</sequence>
<feature type="transmembrane region" description="Helical" evidence="1">
    <location>
        <begin position="229"/>
        <end position="248"/>
    </location>
</feature>
<dbReference type="Gene3D" id="1.20.144.10">
    <property type="entry name" value="Phosphatidic acid phosphatase type 2/haloperoxidase"/>
    <property type="match status" value="1"/>
</dbReference>
<keyword evidence="1" id="KW-0472">Membrane</keyword>
<keyword evidence="1" id="KW-0812">Transmembrane</keyword>
<feature type="transmembrane region" description="Helical" evidence="1">
    <location>
        <begin position="202"/>
        <end position="224"/>
    </location>
</feature>
<feature type="transmembrane region" description="Helical" evidence="1">
    <location>
        <begin position="151"/>
        <end position="178"/>
    </location>
</feature>
<keyword evidence="1" id="KW-1133">Transmembrane helix</keyword>
<keyword evidence="3" id="KW-0378">Hydrolase</keyword>
<organism evidence="3 4">
    <name type="scientific">Aminobacter aganoensis</name>
    <dbReference type="NCBI Taxonomy" id="83264"/>
    <lineage>
        <taxon>Bacteria</taxon>
        <taxon>Pseudomonadati</taxon>
        <taxon>Pseudomonadota</taxon>
        <taxon>Alphaproteobacteria</taxon>
        <taxon>Hyphomicrobiales</taxon>
        <taxon>Phyllobacteriaceae</taxon>
        <taxon>Aminobacter</taxon>
    </lineage>
</organism>
<dbReference type="PANTHER" id="PTHR14969">
    <property type="entry name" value="SPHINGOSINE-1-PHOSPHATE PHOSPHOHYDROLASE"/>
    <property type="match status" value="1"/>
</dbReference>
<protein>
    <submittedName>
        <fullName evidence="3">Undecaprenyl-diphosphatase</fullName>
        <ecNumber evidence="3">3.6.1.27</ecNumber>
    </submittedName>
</protein>
<gene>
    <name evidence="3" type="ORF">GGR00_000958</name>
</gene>
<feature type="transmembrane region" description="Helical" evidence="1">
    <location>
        <begin position="122"/>
        <end position="139"/>
    </location>
</feature>
<dbReference type="Proteomes" id="UP000536262">
    <property type="component" value="Unassembled WGS sequence"/>
</dbReference>
<dbReference type="SUPFAM" id="SSF48317">
    <property type="entry name" value="Acid phosphatase/Vanadium-dependent haloperoxidase"/>
    <property type="match status" value="1"/>
</dbReference>
<dbReference type="EC" id="3.6.1.27" evidence="3"/>
<evidence type="ECO:0000259" key="2">
    <source>
        <dbReference type="SMART" id="SM00014"/>
    </source>
</evidence>
<evidence type="ECO:0000256" key="1">
    <source>
        <dbReference type="SAM" id="Phobius"/>
    </source>
</evidence>
<keyword evidence="4" id="KW-1185">Reference proteome</keyword>
<dbReference type="EMBL" id="JACHOU010000002">
    <property type="protein sequence ID" value="MBB6353190.1"/>
    <property type="molecule type" value="Genomic_DNA"/>
</dbReference>
<dbReference type="SMART" id="SM00014">
    <property type="entry name" value="acidPPc"/>
    <property type="match status" value="1"/>
</dbReference>
<dbReference type="GO" id="GO:0050380">
    <property type="term" value="F:undecaprenyl-diphosphatase activity"/>
    <property type="evidence" value="ECO:0007669"/>
    <property type="project" value="UniProtKB-EC"/>
</dbReference>
<dbReference type="Pfam" id="PF01569">
    <property type="entry name" value="PAP2"/>
    <property type="match status" value="1"/>
</dbReference>
<dbReference type="AlphaFoldDB" id="A0A7X0KJI3"/>
<name>A0A7X0KJI3_9HYPH</name>
<reference evidence="3 4" key="1">
    <citation type="submission" date="2020-08" db="EMBL/GenBank/DDBJ databases">
        <title>Genomic Encyclopedia of Type Strains, Phase IV (KMG-IV): sequencing the most valuable type-strain genomes for metagenomic binning, comparative biology and taxonomic classification.</title>
        <authorList>
            <person name="Goeker M."/>
        </authorList>
    </citation>
    <scope>NUCLEOTIDE SEQUENCE [LARGE SCALE GENOMIC DNA]</scope>
    <source>
        <strain evidence="3 4">DSM 7051</strain>
    </source>
</reference>
<evidence type="ECO:0000313" key="4">
    <source>
        <dbReference type="Proteomes" id="UP000536262"/>
    </source>
</evidence>